<accession>A0A4D7AZW4</accession>
<name>A0A4D7AZW4_9HYPH</name>
<sequence length="124" mass="13133">MDDVMKNPMELWKASLAAAAKTNRLALDNLQKASALQMDAFNGYMELGFTRLKAAADINDARDLLAFQSDQIGATFSLCQKLIGDGKALADLGTGCVAECSKLAEGVVGRPAKRRADKASPQAA</sequence>
<organism evidence="2 3">
    <name type="scientific">Phreatobacter stygius</name>
    <dbReference type="NCBI Taxonomy" id="1940610"/>
    <lineage>
        <taxon>Bacteria</taxon>
        <taxon>Pseudomonadati</taxon>
        <taxon>Pseudomonadota</taxon>
        <taxon>Alphaproteobacteria</taxon>
        <taxon>Hyphomicrobiales</taxon>
        <taxon>Phreatobacteraceae</taxon>
        <taxon>Phreatobacter</taxon>
    </lineage>
</organism>
<feature type="domain" description="Phasin" evidence="1">
    <location>
        <begin position="10"/>
        <end position="105"/>
    </location>
</feature>
<dbReference type="Proteomes" id="UP000298781">
    <property type="component" value="Chromosome"/>
</dbReference>
<dbReference type="RefSeq" id="WP_136962382.1">
    <property type="nucleotide sequence ID" value="NZ_CP039690.1"/>
</dbReference>
<dbReference type="OrthoDB" id="8480033at2"/>
<protein>
    <recommendedName>
        <fullName evidence="1">Phasin domain-containing protein</fullName>
    </recommendedName>
</protein>
<dbReference type="EMBL" id="CP039690">
    <property type="protein sequence ID" value="QCI66944.1"/>
    <property type="molecule type" value="Genomic_DNA"/>
</dbReference>
<keyword evidence="3" id="KW-1185">Reference proteome</keyword>
<proteinExistence type="predicted"/>
<evidence type="ECO:0000259" key="1">
    <source>
        <dbReference type="Pfam" id="PF09361"/>
    </source>
</evidence>
<dbReference type="Pfam" id="PF09361">
    <property type="entry name" value="Phasin_2"/>
    <property type="match status" value="1"/>
</dbReference>
<gene>
    <name evidence="2" type="ORF">E8M01_23485</name>
</gene>
<dbReference type="InterPro" id="IPR018968">
    <property type="entry name" value="Phasin"/>
</dbReference>
<evidence type="ECO:0000313" key="3">
    <source>
        <dbReference type="Proteomes" id="UP000298781"/>
    </source>
</evidence>
<evidence type="ECO:0000313" key="2">
    <source>
        <dbReference type="EMBL" id="QCI66944.1"/>
    </source>
</evidence>
<reference evidence="2 3" key="1">
    <citation type="submission" date="2019-04" db="EMBL/GenBank/DDBJ databases">
        <title>Phreatobacter aquaticus sp. nov.</title>
        <authorList>
            <person name="Choi A."/>
        </authorList>
    </citation>
    <scope>NUCLEOTIDE SEQUENCE [LARGE SCALE GENOMIC DNA]</scope>
    <source>
        <strain evidence="2 3">KCTC 52518</strain>
    </source>
</reference>
<dbReference type="KEGG" id="pstg:E8M01_23485"/>
<dbReference type="AlphaFoldDB" id="A0A4D7AZW4"/>